<gene>
    <name evidence="2" type="ORF">U9M48_035856</name>
</gene>
<dbReference type="Proteomes" id="UP001341281">
    <property type="component" value="Chromosome 08"/>
</dbReference>
<dbReference type="EMBL" id="CP144752">
    <property type="protein sequence ID" value="WVZ89449.1"/>
    <property type="molecule type" value="Genomic_DNA"/>
</dbReference>
<dbReference type="AlphaFoldDB" id="A0AAQ3UDG8"/>
<feature type="compositionally biased region" description="Polar residues" evidence="1">
    <location>
        <begin position="29"/>
        <end position="41"/>
    </location>
</feature>
<evidence type="ECO:0000256" key="1">
    <source>
        <dbReference type="SAM" id="MobiDB-lite"/>
    </source>
</evidence>
<proteinExistence type="predicted"/>
<feature type="compositionally biased region" description="Basic residues" evidence="1">
    <location>
        <begin position="18"/>
        <end position="27"/>
    </location>
</feature>
<evidence type="ECO:0000313" key="3">
    <source>
        <dbReference type="Proteomes" id="UP001341281"/>
    </source>
</evidence>
<reference evidence="2 3" key="1">
    <citation type="submission" date="2024-02" db="EMBL/GenBank/DDBJ databases">
        <title>High-quality chromosome-scale genome assembly of Pensacola bahiagrass (Paspalum notatum Flugge var. saurae).</title>
        <authorList>
            <person name="Vega J.M."/>
            <person name="Podio M."/>
            <person name="Orjuela J."/>
            <person name="Siena L.A."/>
            <person name="Pessino S.C."/>
            <person name="Combes M.C."/>
            <person name="Mariac C."/>
            <person name="Albertini E."/>
            <person name="Pupilli F."/>
            <person name="Ortiz J.P.A."/>
            <person name="Leblanc O."/>
        </authorList>
    </citation>
    <scope>NUCLEOTIDE SEQUENCE [LARGE SCALE GENOMIC DNA]</scope>
    <source>
        <strain evidence="2">R1</strain>
        <tissue evidence="2">Leaf</tissue>
    </source>
</reference>
<name>A0AAQ3UDG8_PASNO</name>
<sequence length="118" mass="12638">MATLRLPATPGTVTQPPQRRRSWRPSHRCNTSPSSLDPQTASLPSHIPIGGGPPPLINWCSGRRPTPPLRRRIPSRHYPASPPSAVRQTATPPLHLPVFGGCGGPSSAAALPLPFPRR</sequence>
<keyword evidence="3" id="KW-1185">Reference proteome</keyword>
<evidence type="ECO:0000313" key="2">
    <source>
        <dbReference type="EMBL" id="WVZ89449.1"/>
    </source>
</evidence>
<feature type="region of interest" description="Disordered" evidence="1">
    <location>
        <begin position="1"/>
        <end position="49"/>
    </location>
</feature>
<feature type="region of interest" description="Disordered" evidence="1">
    <location>
        <begin position="63"/>
        <end position="92"/>
    </location>
</feature>
<accession>A0AAQ3UDG8</accession>
<protein>
    <submittedName>
        <fullName evidence="2">Uncharacterized protein</fullName>
    </submittedName>
</protein>
<organism evidence="2 3">
    <name type="scientific">Paspalum notatum var. saurae</name>
    <dbReference type="NCBI Taxonomy" id="547442"/>
    <lineage>
        <taxon>Eukaryota</taxon>
        <taxon>Viridiplantae</taxon>
        <taxon>Streptophyta</taxon>
        <taxon>Embryophyta</taxon>
        <taxon>Tracheophyta</taxon>
        <taxon>Spermatophyta</taxon>
        <taxon>Magnoliopsida</taxon>
        <taxon>Liliopsida</taxon>
        <taxon>Poales</taxon>
        <taxon>Poaceae</taxon>
        <taxon>PACMAD clade</taxon>
        <taxon>Panicoideae</taxon>
        <taxon>Andropogonodae</taxon>
        <taxon>Paspaleae</taxon>
        <taxon>Paspalinae</taxon>
        <taxon>Paspalum</taxon>
    </lineage>
</organism>